<dbReference type="InterPro" id="IPR023405">
    <property type="entry name" value="Topo_IA_core_domain"/>
</dbReference>
<dbReference type="Gene3D" id="1.10.460.10">
    <property type="entry name" value="Topoisomerase I, domain 2"/>
    <property type="match status" value="1"/>
</dbReference>
<keyword evidence="7 10" id="KW-0799">Topoisomerase</keyword>
<dbReference type="RefSeq" id="WP_203552010.1">
    <property type="nucleotide sequence ID" value="NZ_JACAOD020000001.1"/>
</dbReference>
<gene>
    <name evidence="10 13" type="primary">topA</name>
    <name evidence="13" type="ORF">CHTY_000690</name>
</gene>
<dbReference type="PROSITE" id="PS50880">
    <property type="entry name" value="TOPRIM"/>
    <property type="match status" value="1"/>
</dbReference>
<feature type="site" description="Interaction with DNA" evidence="10">
    <location>
        <position position="141"/>
    </location>
</feature>
<dbReference type="CDD" id="cd00186">
    <property type="entry name" value="TOP1Ac"/>
    <property type="match status" value="1"/>
</dbReference>
<dbReference type="EC" id="5.6.2.1" evidence="10"/>
<dbReference type="PANTHER" id="PTHR42785:SF1">
    <property type="entry name" value="DNA TOPOISOMERASE"/>
    <property type="match status" value="1"/>
</dbReference>
<evidence type="ECO:0000259" key="11">
    <source>
        <dbReference type="PROSITE" id="PS50880"/>
    </source>
</evidence>
<sequence>MKLKVIIVESPAKIKTLSRFFDNKVEILSSKGHIRDLSLSGKDRLGIDIKNGFVPKYEIIKEKKSIVETLIRETKNKEVFLATDPDREGEAIAWHLSQVLNLDSKSKNRIIFREITKEVVLKACQNPRIIDEFLVFSQETRRMLDRIIGFKLSRLVRKLKSQSAGRVQSVALKLIVDLEEKIQSFIPEEYHLITAFFKGFQAEYQSPKNEKIKALEALQIMENIKEKPFIVKKIQQKEIFKNPKKPLITSTLQQEAINTLNMTSNQTMRVAQKLYEGINICGESIGLITYMRTDSTRFSKLFVKNAQKLIKNDYGLEYLGVYQENKKNQSQDAHEAIRPTDLQKTPESLKLYLDKYEYKLYDLIYKRSLSSLMKPAIFQKNQVFFNVDNYCFLTEGMIQIFDGYQKVCPDNTKDKVIPVFNLNDNYFPEEIQDVRKFTTPPARFSEATLIKTLEKLNIGRPSTYSQIIFTLKKRLYVDLVEKRFQPTEQGILTMKNLNLFFQQIIDIKYTAQMEEELEQISSGKVDNKQLLQQFYQKFDNLYRIADQKITKPKPIETDQKCNLCQSPLWIKKGRYGDFLGCSRFPECKYAFPLKDKVKLKLENAKIEKPKSIETDQKCNLCQSPLWIKKGRYGDFLGCSRFPECKNTAKIKK</sequence>
<evidence type="ECO:0000256" key="5">
    <source>
        <dbReference type="ARBA" id="ARBA00022833"/>
    </source>
</evidence>
<evidence type="ECO:0000256" key="10">
    <source>
        <dbReference type="HAMAP-Rule" id="MF_00952"/>
    </source>
</evidence>
<evidence type="ECO:0000256" key="6">
    <source>
        <dbReference type="ARBA" id="ARBA00022842"/>
    </source>
</evidence>
<dbReference type="InterPro" id="IPR006171">
    <property type="entry name" value="TOPRIM_dom"/>
</dbReference>
<dbReference type="InterPro" id="IPR000380">
    <property type="entry name" value="Topo_IA"/>
</dbReference>
<dbReference type="Pfam" id="PF01751">
    <property type="entry name" value="Toprim"/>
    <property type="match status" value="1"/>
</dbReference>
<feature type="domain" description="Topo IA-type catalytic" evidence="12">
    <location>
        <begin position="131"/>
        <end position="542"/>
    </location>
</feature>
<comment type="similarity">
    <text evidence="2 10">Belongs to the type IA topoisomerase family.</text>
</comment>
<comment type="caution">
    <text evidence="13">The sequence shown here is derived from an EMBL/GenBank/DDBJ whole genome shotgun (WGS) entry which is preliminary data.</text>
</comment>
<evidence type="ECO:0000256" key="3">
    <source>
        <dbReference type="ARBA" id="ARBA00022723"/>
    </source>
</evidence>
<dbReference type="SMART" id="SM00493">
    <property type="entry name" value="TOPRIM"/>
    <property type="match status" value="1"/>
</dbReference>
<dbReference type="PROSITE" id="PS00396">
    <property type="entry name" value="TOPO_IA_1"/>
    <property type="match status" value="1"/>
</dbReference>
<evidence type="ECO:0000259" key="12">
    <source>
        <dbReference type="PROSITE" id="PS52039"/>
    </source>
</evidence>
<protein>
    <recommendedName>
        <fullName evidence="10">DNA topoisomerase 1</fullName>
        <ecNumber evidence="10">5.6.2.1</ecNumber>
    </recommendedName>
    <alternativeName>
        <fullName evidence="10">DNA topoisomerase I</fullName>
    </alternativeName>
</protein>
<dbReference type="InterPro" id="IPR013497">
    <property type="entry name" value="Topo_IA_cen"/>
</dbReference>
<feature type="site" description="Interaction with DNA" evidence="10">
    <location>
        <position position="474"/>
    </location>
</feature>
<organism evidence="13 14">
    <name type="scientific">Candidatus Phytoplasma meliae</name>
    <dbReference type="NCBI Taxonomy" id="1848402"/>
    <lineage>
        <taxon>Bacteria</taxon>
        <taxon>Bacillati</taxon>
        <taxon>Mycoplasmatota</taxon>
        <taxon>Mollicutes</taxon>
        <taxon>Acholeplasmatales</taxon>
        <taxon>Acholeplasmataceae</taxon>
        <taxon>Candidatus Phytoplasma</taxon>
        <taxon>16SrXIII (Mexican periwinkle virescence group)</taxon>
    </lineage>
</organism>
<dbReference type="PANTHER" id="PTHR42785">
    <property type="entry name" value="DNA TOPOISOMERASE, TYPE IA, CORE"/>
    <property type="match status" value="1"/>
</dbReference>
<dbReference type="InterPro" id="IPR028612">
    <property type="entry name" value="Topoisom_1_IA"/>
</dbReference>
<dbReference type="HAMAP" id="MF_00952">
    <property type="entry name" value="Topoisom_1_prok"/>
    <property type="match status" value="1"/>
</dbReference>
<dbReference type="InterPro" id="IPR023406">
    <property type="entry name" value="Topo_IA_AS"/>
</dbReference>
<dbReference type="Gene3D" id="1.10.290.10">
    <property type="entry name" value="Topoisomerase I, domain 4"/>
    <property type="match status" value="1"/>
</dbReference>
<dbReference type="SMART" id="SM00437">
    <property type="entry name" value="TOP1Ac"/>
    <property type="match status" value="1"/>
</dbReference>
<evidence type="ECO:0000256" key="9">
    <source>
        <dbReference type="ARBA" id="ARBA00023235"/>
    </source>
</evidence>
<dbReference type="Gene3D" id="2.70.20.10">
    <property type="entry name" value="Topoisomerase I, domain 3"/>
    <property type="match status" value="1"/>
</dbReference>
<comment type="catalytic activity">
    <reaction evidence="1 10">
        <text>ATP-independent breakage of single-stranded DNA, followed by passage and rejoining.</text>
        <dbReference type="EC" id="5.6.2.1"/>
    </reaction>
</comment>
<feature type="region of interest" description="Interaction with DNA" evidence="10">
    <location>
        <begin position="163"/>
        <end position="168"/>
    </location>
</feature>
<proteinExistence type="inferred from homology"/>
<name>A0ABS5CXP8_9MOLU</name>
<dbReference type="Gene3D" id="3.40.50.140">
    <property type="match status" value="1"/>
</dbReference>
<feature type="site" description="Interaction with DNA" evidence="10">
    <location>
        <position position="33"/>
    </location>
</feature>
<dbReference type="Gene3D" id="3.30.65.10">
    <property type="entry name" value="Bacterial Topoisomerase I, domain 1"/>
    <property type="match status" value="2"/>
</dbReference>
<keyword evidence="4" id="KW-0863">Zinc-finger</keyword>
<dbReference type="Proteomes" id="UP001195571">
    <property type="component" value="Unassembled WGS sequence"/>
</dbReference>
<dbReference type="NCBIfam" id="TIGR01051">
    <property type="entry name" value="topA_bact"/>
    <property type="match status" value="1"/>
</dbReference>
<feature type="site" description="Interaction with DNA" evidence="10">
    <location>
        <position position="292"/>
    </location>
</feature>
<evidence type="ECO:0000256" key="2">
    <source>
        <dbReference type="ARBA" id="ARBA00009446"/>
    </source>
</evidence>
<keyword evidence="6" id="KW-0460">Magnesium</keyword>
<dbReference type="PRINTS" id="PR00417">
    <property type="entry name" value="PRTPISMRASEI"/>
</dbReference>
<evidence type="ECO:0000313" key="14">
    <source>
        <dbReference type="Proteomes" id="UP001195571"/>
    </source>
</evidence>
<dbReference type="InterPro" id="IPR003602">
    <property type="entry name" value="Topo_IA_DNA-bd_dom"/>
</dbReference>
<dbReference type="InterPro" id="IPR003601">
    <property type="entry name" value="Topo_IA_2"/>
</dbReference>
<dbReference type="SUPFAM" id="SSF57783">
    <property type="entry name" value="Zinc beta-ribbon"/>
    <property type="match status" value="2"/>
</dbReference>
<keyword evidence="3" id="KW-0479">Metal-binding</keyword>
<keyword evidence="14" id="KW-1185">Reference proteome</keyword>
<keyword evidence="8 10" id="KW-0238">DNA-binding</keyword>
<comment type="caution">
    <text evidence="10">Lacks conserved residue(s) required for the propagation of feature annotation.</text>
</comment>
<evidence type="ECO:0000256" key="8">
    <source>
        <dbReference type="ARBA" id="ARBA00023125"/>
    </source>
</evidence>
<dbReference type="InterPro" id="IPR013824">
    <property type="entry name" value="Topo_IA_cen_sub1"/>
</dbReference>
<keyword evidence="5" id="KW-0862">Zinc</keyword>
<feature type="site" description="Interaction with DNA" evidence="10">
    <location>
        <position position="145"/>
    </location>
</feature>
<dbReference type="SMART" id="SM00436">
    <property type="entry name" value="TOP1Bc"/>
    <property type="match status" value="1"/>
</dbReference>
<dbReference type="InterPro" id="IPR034149">
    <property type="entry name" value="TOPRIM_TopoI"/>
</dbReference>
<feature type="active site" description="O-(5'-phospho-DNA)-tyrosine intermediate" evidence="10">
    <location>
        <position position="290"/>
    </location>
</feature>
<dbReference type="InterPro" id="IPR013826">
    <property type="entry name" value="Topo_IA_cen_sub3"/>
</dbReference>
<comment type="function">
    <text evidence="10">Releases the supercoiling and torsional tension of DNA, which is introduced during the DNA replication and transcription, by transiently cleaving and rejoining one strand of the DNA duplex. Introduces a single-strand break via transesterification at a target site in duplex DNA. The scissile phosphodiester is attacked by the catalytic tyrosine of the enzyme, resulting in the formation of a DNA-(5'-phosphotyrosyl)-enzyme intermediate and the expulsion of a 3'-OH DNA strand. The free DNA strand then undergoes passage around the unbroken strand, thus removing DNA supercoils. Finally, in the religation step, the DNA 3'-OH attacks the covalent intermediate to expel the active-site tyrosine and restore the DNA phosphodiester backbone.</text>
</comment>
<evidence type="ECO:0000313" key="13">
    <source>
        <dbReference type="EMBL" id="MBP5835750.1"/>
    </source>
</evidence>
<reference evidence="13" key="1">
    <citation type="submission" date="2021-04" db="EMBL/GenBank/DDBJ databases">
        <title>Genomic features of Candidatus Phytoplasma meliae isolate ChTYXIII (1SrXIII-G).</title>
        <authorList>
            <person name="Fernandez F.D."/>
            <person name="Conci L.R."/>
        </authorList>
    </citation>
    <scope>NUCLEOTIDE SEQUENCE [LARGE SCALE GENOMIC DNA]</scope>
    <source>
        <strain evidence="13">ChTYXIII-Mo</strain>
    </source>
</reference>
<feature type="domain" description="Toprim" evidence="11">
    <location>
        <begin position="3"/>
        <end position="115"/>
    </location>
</feature>
<dbReference type="InterPro" id="IPR013498">
    <property type="entry name" value="Topo_IA_Znf"/>
</dbReference>
<evidence type="ECO:0000256" key="7">
    <source>
        <dbReference type="ARBA" id="ARBA00023029"/>
    </source>
</evidence>
<dbReference type="Pfam" id="PF01131">
    <property type="entry name" value="Topoisom_bac"/>
    <property type="match status" value="1"/>
</dbReference>
<feature type="site" description="Interaction with DNA" evidence="10">
    <location>
        <position position="142"/>
    </location>
</feature>
<accession>A0ABS5CXP8</accession>
<dbReference type="SUPFAM" id="SSF56712">
    <property type="entry name" value="Prokaryotic type I DNA topoisomerase"/>
    <property type="match status" value="1"/>
</dbReference>
<dbReference type="PROSITE" id="PS52039">
    <property type="entry name" value="TOPO_IA_2"/>
    <property type="match status" value="1"/>
</dbReference>
<dbReference type="EMBL" id="JACAOD020000001">
    <property type="protein sequence ID" value="MBP5835750.1"/>
    <property type="molecule type" value="Genomic_DNA"/>
</dbReference>
<evidence type="ECO:0000256" key="4">
    <source>
        <dbReference type="ARBA" id="ARBA00022771"/>
    </source>
</evidence>
<evidence type="ECO:0000256" key="1">
    <source>
        <dbReference type="ARBA" id="ARBA00000213"/>
    </source>
</evidence>
<dbReference type="InterPro" id="IPR005733">
    <property type="entry name" value="TopoI_bac-type"/>
</dbReference>
<dbReference type="InterPro" id="IPR013825">
    <property type="entry name" value="Topo_IA_cen_sub2"/>
</dbReference>
<dbReference type="CDD" id="cd03363">
    <property type="entry name" value="TOPRIM_TopoIA_TopoI"/>
    <property type="match status" value="1"/>
</dbReference>
<dbReference type="Pfam" id="PF01396">
    <property type="entry name" value="Zn_ribbon_Top1"/>
    <property type="match status" value="2"/>
</dbReference>
<comment type="subunit">
    <text evidence="10">Monomer.</text>
</comment>
<keyword evidence="9 10" id="KW-0413">Isomerase</keyword>